<dbReference type="PROSITE" id="PS50171">
    <property type="entry name" value="ZF_MATRIN"/>
    <property type="match status" value="1"/>
</dbReference>
<feature type="domain" description="Matrin-type" evidence="8">
    <location>
        <begin position="4"/>
        <end position="36"/>
    </location>
</feature>
<dbReference type="GO" id="GO:0000395">
    <property type="term" value="P:mRNA 5'-splice site recognition"/>
    <property type="evidence" value="ECO:0007669"/>
    <property type="project" value="InterPro"/>
</dbReference>
<dbReference type="GO" id="GO:0005685">
    <property type="term" value="C:U1 snRNP"/>
    <property type="evidence" value="ECO:0007669"/>
    <property type="project" value="InterPro"/>
</dbReference>
<dbReference type="InterPro" id="IPR036236">
    <property type="entry name" value="Znf_C2H2_sf"/>
</dbReference>
<sequence>MPKYYCEYCDIFLAHSSFFGRKQHCTGRKHIQNKIDYFTDLIKEGIIHAPNYDGTPEAERFGPVTYPSAEPPVAAPAHPYAFGKGFGMGKGIFFGKGFGGFPFRPGALPMPPVSGSFS</sequence>
<reference evidence="9 10" key="1">
    <citation type="submission" date="2020-04" db="EMBL/GenBank/DDBJ databases">
        <title>Perkinsus olseni comparative genomics.</title>
        <authorList>
            <person name="Bogema D.R."/>
        </authorList>
    </citation>
    <scope>NUCLEOTIDE SEQUENCE [LARGE SCALE GENOMIC DNA]</scope>
    <source>
        <strain evidence="9 10">ATCC PRA-207</strain>
    </source>
</reference>
<evidence type="ECO:0000256" key="4">
    <source>
        <dbReference type="ARBA" id="ARBA00022833"/>
    </source>
</evidence>
<dbReference type="GO" id="GO:0030627">
    <property type="term" value="F:pre-mRNA 5'-splice site binding"/>
    <property type="evidence" value="ECO:0007669"/>
    <property type="project" value="InterPro"/>
</dbReference>
<dbReference type="EMBL" id="JABANO010026700">
    <property type="protein sequence ID" value="KAF4718068.1"/>
    <property type="molecule type" value="Genomic_DNA"/>
</dbReference>
<evidence type="ECO:0000256" key="6">
    <source>
        <dbReference type="ARBA" id="ARBA00023242"/>
    </source>
</evidence>
<dbReference type="Pfam" id="PF06220">
    <property type="entry name" value="zf-U1"/>
    <property type="match status" value="1"/>
</dbReference>
<dbReference type="InterPro" id="IPR003604">
    <property type="entry name" value="Matrin/U1-like-C_Znf_C2H2"/>
</dbReference>
<organism evidence="9 10">
    <name type="scientific">Perkinsus olseni</name>
    <name type="common">Perkinsus atlanticus</name>
    <dbReference type="NCBI Taxonomy" id="32597"/>
    <lineage>
        <taxon>Eukaryota</taxon>
        <taxon>Sar</taxon>
        <taxon>Alveolata</taxon>
        <taxon>Perkinsozoa</taxon>
        <taxon>Perkinsea</taxon>
        <taxon>Perkinsida</taxon>
        <taxon>Perkinsidae</taxon>
        <taxon>Perkinsus</taxon>
    </lineage>
</organism>
<dbReference type="SMART" id="SM00451">
    <property type="entry name" value="ZnF_U1"/>
    <property type="match status" value="1"/>
</dbReference>
<gene>
    <name evidence="9" type="ORF">FOZ63_007223</name>
</gene>
<dbReference type="GO" id="GO:0008270">
    <property type="term" value="F:zinc ion binding"/>
    <property type="evidence" value="ECO:0007669"/>
    <property type="project" value="UniProtKB-KW"/>
</dbReference>
<proteinExistence type="predicted"/>
<evidence type="ECO:0000313" key="10">
    <source>
        <dbReference type="Proteomes" id="UP000553632"/>
    </source>
</evidence>
<evidence type="ECO:0000313" key="9">
    <source>
        <dbReference type="EMBL" id="KAF4718068.1"/>
    </source>
</evidence>
<name>A0A7J6RBM4_PEROL</name>
<dbReference type="Gene3D" id="3.30.160.60">
    <property type="entry name" value="Classic Zinc Finger"/>
    <property type="match status" value="1"/>
</dbReference>
<keyword evidence="7" id="KW-0687">Ribonucleoprotein</keyword>
<keyword evidence="6" id="KW-0539">Nucleus</keyword>
<evidence type="ECO:0000259" key="8">
    <source>
        <dbReference type="PROSITE" id="PS50171"/>
    </source>
</evidence>
<keyword evidence="2" id="KW-0479">Metal-binding</keyword>
<evidence type="ECO:0000256" key="3">
    <source>
        <dbReference type="ARBA" id="ARBA00022771"/>
    </source>
</evidence>
<dbReference type="InterPro" id="IPR013085">
    <property type="entry name" value="U1-CZ_Znf_C2H2"/>
</dbReference>
<keyword evidence="3" id="KW-0863">Zinc-finger</keyword>
<dbReference type="PANTHER" id="PTHR31148:SF1">
    <property type="entry name" value="U1 SMALL NUCLEAR RIBONUCLEOPROTEIN C"/>
    <property type="match status" value="1"/>
</dbReference>
<dbReference type="SUPFAM" id="SSF57667">
    <property type="entry name" value="beta-beta-alpha zinc fingers"/>
    <property type="match status" value="1"/>
</dbReference>
<dbReference type="InterPro" id="IPR017340">
    <property type="entry name" value="U1_snRNP-C"/>
</dbReference>
<evidence type="ECO:0000256" key="2">
    <source>
        <dbReference type="ARBA" id="ARBA00022723"/>
    </source>
</evidence>
<protein>
    <recommendedName>
        <fullName evidence="8">Matrin-type domain-containing protein</fullName>
    </recommendedName>
</protein>
<dbReference type="InterPro" id="IPR000690">
    <property type="entry name" value="Matrin/U1-C_Znf_C2H2"/>
</dbReference>
<keyword evidence="10" id="KW-1185">Reference proteome</keyword>
<dbReference type="OMA" id="CTGRKHI"/>
<evidence type="ECO:0000256" key="7">
    <source>
        <dbReference type="ARBA" id="ARBA00023274"/>
    </source>
</evidence>
<keyword evidence="5" id="KW-0694">RNA-binding</keyword>
<comment type="subcellular location">
    <subcellularLocation>
        <location evidence="1">Nucleus</location>
    </subcellularLocation>
</comment>
<evidence type="ECO:0000256" key="1">
    <source>
        <dbReference type="ARBA" id="ARBA00004123"/>
    </source>
</evidence>
<dbReference type="AlphaFoldDB" id="A0A7J6RBM4"/>
<keyword evidence="4" id="KW-0862">Zinc</keyword>
<accession>A0A7J6RBM4</accession>
<evidence type="ECO:0000256" key="5">
    <source>
        <dbReference type="ARBA" id="ARBA00022884"/>
    </source>
</evidence>
<dbReference type="PANTHER" id="PTHR31148">
    <property type="entry name" value="U1 SMALL NUCLEAR RIBONUCLEOPROTEIN C"/>
    <property type="match status" value="1"/>
</dbReference>
<comment type="caution">
    <text evidence="9">The sequence shown here is derived from an EMBL/GenBank/DDBJ whole genome shotgun (WGS) entry which is preliminary data.</text>
</comment>
<dbReference type="Proteomes" id="UP000553632">
    <property type="component" value="Unassembled WGS sequence"/>
</dbReference>